<dbReference type="Proteomes" id="UP000184386">
    <property type="component" value="Unassembled WGS sequence"/>
</dbReference>
<name>A0A1M6M653_9FIRM</name>
<organism evidence="1 2">
    <name type="scientific">Anaerocolumna jejuensis DSM 15929</name>
    <dbReference type="NCBI Taxonomy" id="1121322"/>
    <lineage>
        <taxon>Bacteria</taxon>
        <taxon>Bacillati</taxon>
        <taxon>Bacillota</taxon>
        <taxon>Clostridia</taxon>
        <taxon>Lachnospirales</taxon>
        <taxon>Lachnospiraceae</taxon>
        <taxon>Anaerocolumna</taxon>
    </lineage>
</organism>
<keyword evidence="2" id="KW-1185">Reference proteome</keyword>
<dbReference type="EMBL" id="FRAC01000007">
    <property type="protein sequence ID" value="SHJ78964.1"/>
    <property type="molecule type" value="Genomic_DNA"/>
</dbReference>
<dbReference type="RefSeq" id="WP_073273288.1">
    <property type="nucleotide sequence ID" value="NZ_FRAC01000007.1"/>
</dbReference>
<dbReference type="STRING" id="1121322.SAMN02745136_00863"/>
<reference evidence="1 2" key="1">
    <citation type="submission" date="2016-11" db="EMBL/GenBank/DDBJ databases">
        <authorList>
            <person name="Jaros S."/>
            <person name="Januszkiewicz K."/>
            <person name="Wedrychowicz H."/>
        </authorList>
    </citation>
    <scope>NUCLEOTIDE SEQUENCE [LARGE SCALE GENOMIC DNA]</scope>
    <source>
        <strain evidence="1 2">DSM 15929</strain>
    </source>
</reference>
<protein>
    <recommendedName>
        <fullName evidence="3">Cellulose biosynthesis protein BcsQ</fullName>
    </recommendedName>
</protein>
<proteinExistence type="predicted"/>
<evidence type="ECO:0000313" key="2">
    <source>
        <dbReference type="Proteomes" id="UP000184386"/>
    </source>
</evidence>
<dbReference type="OrthoDB" id="2842408at2"/>
<accession>A0A1M6M653</accession>
<gene>
    <name evidence="1" type="ORF">SAMN02745136_00863</name>
</gene>
<sequence>MKVAFWSSVRGSIGVTSNLACVSIAMAFEQSCKTVLLENHCQKNPLENMLFQRREKRPDRNALNVSRYTGLEHIMNQLSKGGARGSRGCNVIQDKKAYEEIWMLKDSHYKDTKLICMENEKLIKEASFEILLNSLYYVPIGNQVNQFIFDYTLNDNIIKILWASEIFASYTFIDTSNENNLSSKIILAEADLVVVTLVQDQEVIEHFFDNYSSLLSKCIILLYESKSIASGIPAISRKYSFHKSKIIPIPYNIEYSQAIRQGTIVEFMTRNYRCERGSPNYPFIAGVRHAVFAIQSEQNRKEGWNA</sequence>
<dbReference type="AlphaFoldDB" id="A0A1M6M653"/>
<evidence type="ECO:0008006" key="3">
    <source>
        <dbReference type="Google" id="ProtNLM"/>
    </source>
</evidence>
<evidence type="ECO:0000313" key="1">
    <source>
        <dbReference type="EMBL" id="SHJ78964.1"/>
    </source>
</evidence>